<dbReference type="Gene3D" id="3.30.420.10">
    <property type="entry name" value="Ribonuclease H-like superfamily/Ribonuclease H"/>
    <property type="match status" value="1"/>
</dbReference>
<reference evidence="3 5" key="1">
    <citation type="journal article" date="2014" name="Nat. Genet.">
        <title>Genome and transcriptome of the porcine whipworm Trichuris suis.</title>
        <authorList>
            <person name="Jex A.R."/>
            <person name="Nejsum P."/>
            <person name="Schwarz E.M."/>
            <person name="Hu L."/>
            <person name="Young N.D."/>
            <person name="Hall R.S."/>
            <person name="Korhonen P.K."/>
            <person name="Liao S."/>
            <person name="Thamsborg S."/>
            <person name="Xia J."/>
            <person name="Xu P."/>
            <person name="Wang S."/>
            <person name="Scheerlinck J.P."/>
            <person name="Hofmann A."/>
            <person name="Sternberg P.W."/>
            <person name="Wang J."/>
            <person name="Gasser R.B."/>
        </authorList>
    </citation>
    <scope>NUCLEOTIDE SEQUENCE [LARGE SCALE GENOMIC DNA]</scope>
    <source>
        <strain evidence="3">DCEP-RM93M</strain>
    </source>
</reference>
<dbReference type="GO" id="GO:0003676">
    <property type="term" value="F:nucleic acid binding"/>
    <property type="evidence" value="ECO:0007669"/>
    <property type="project" value="InterPro"/>
</dbReference>
<feature type="region of interest" description="Disordered" evidence="1">
    <location>
        <begin position="138"/>
        <end position="182"/>
    </location>
</feature>
<feature type="domain" description="Integrase catalytic" evidence="2">
    <location>
        <begin position="1"/>
        <end position="107"/>
    </location>
</feature>
<feature type="compositionally biased region" description="Basic and acidic residues" evidence="1">
    <location>
        <begin position="144"/>
        <end position="153"/>
    </location>
</feature>
<keyword evidence="5" id="KW-1185">Reference proteome</keyword>
<proteinExistence type="predicted"/>
<dbReference type="PANTHER" id="PTHR37984:SF15">
    <property type="entry name" value="INTEGRASE CATALYTIC DOMAIN-CONTAINING PROTEIN"/>
    <property type="match status" value="1"/>
</dbReference>
<name>A0A085LRY6_9BILA</name>
<organism evidence="3 5">
    <name type="scientific">Trichuris suis</name>
    <name type="common">pig whipworm</name>
    <dbReference type="NCBI Taxonomy" id="68888"/>
    <lineage>
        <taxon>Eukaryota</taxon>
        <taxon>Metazoa</taxon>
        <taxon>Ecdysozoa</taxon>
        <taxon>Nematoda</taxon>
        <taxon>Enoplea</taxon>
        <taxon>Dorylaimia</taxon>
        <taxon>Trichinellida</taxon>
        <taxon>Trichuridae</taxon>
        <taxon>Trichuris</taxon>
    </lineage>
</organism>
<dbReference type="SUPFAM" id="SSF53098">
    <property type="entry name" value="Ribonuclease H-like"/>
    <property type="match status" value="1"/>
</dbReference>
<dbReference type="InterPro" id="IPR012337">
    <property type="entry name" value="RNaseH-like_sf"/>
</dbReference>
<dbReference type="GO" id="GO:0015074">
    <property type="term" value="P:DNA integration"/>
    <property type="evidence" value="ECO:0007669"/>
    <property type="project" value="InterPro"/>
</dbReference>
<dbReference type="PANTHER" id="PTHR37984">
    <property type="entry name" value="PROTEIN CBG26694"/>
    <property type="match status" value="1"/>
</dbReference>
<evidence type="ECO:0000313" key="5">
    <source>
        <dbReference type="Proteomes" id="UP000030764"/>
    </source>
</evidence>
<evidence type="ECO:0000259" key="2">
    <source>
        <dbReference type="PROSITE" id="PS50994"/>
    </source>
</evidence>
<dbReference type="AlphaFoldDB" id="A0A085LRY6"/>
<dbReference type="Proteomes" id="UP000030764">
    <property type="component" value="Unassembled WGS sequence"/>
</dbReference>
<sequence>MEIPSILQSDQGTNFESDLLHQVLRSSGVKKTRTTPFHPRSDALVERANRSLLQMFRTHVRNESQWSGKNTFRCSYTPTALLGTSQPVTPFTLMFGRDPKGLPIVPMVQNPWNYSINNWSVSLQQTMRRLQALAQEHLASASEQQKHTYERLPDQNSPLEHQYGGGTPGAINYDRSGKEDGP</sequence>
<dbReference type="InterPro" id="IPR050951">
    <property type="entry name" value="Retrovirus_Pol_polyprotein"/>
</dbReference>
<protein>
    <recommendedName>
        <fullName evidence="2">Integrase catalytic domain-containing protein</fullName>
    </recommendedName>
</protein>
<gene>
    <name evidence="3" type="ORF">M513_11410</name>
    <name evidence="4" type="ORF">M513_11411</name>
</gene>
<evidence type="ECO:0000256" key="1">
    <source>
        <dbReference type="SAM" id="MobiDB-lite"/>
    </source>
</evidence>
<dbReference type="InterPro" id="IPR036397">
    <property type="entry name" value="RNaseH_sf"/>
</dbReference>
<evidence type="ECO:0000313" key="3">
    <source>
        <dbReference type="EMBL" id="KFD47732.1"/>
    </source>
</evidence>
<dbReference type="PROSITE" id="PS50994">
    <property type="entry name" value="INTEGRASE"/>
    <property type="match status" value="1"/>
</dbReference>
<evidence type="ECO:0000313" key="4">
    <source>
        <dbReference type="EMBL" id="KFD47733.1"/>
    </source>
</evidence>
<accession>A0A085LRY6</accession>
<dbReference type="EMBL" id="KL363316">
    <property type="protein sequence ID" value="KFD47732.1"/>
    <property type="molecule type" value="Genomic_DNA"/>
</dbReference>
<dbReference type="InterPro" id="IPR001584">
    <property type="entry name" value="Integrase_cat-core"/>
</dbReference>
<dbReference type="EMBL" id="KL363316">
    <property type="protein sequence ID" value="KFD47733.1"/>
    <property type="molecule type" value="Genomic_DNA"/>
</dbReference>